<comment type="caution">
    <text evidence="6">The sequence shown here is derived from an EMBL/GenBank/DDBJ whole genome shotgun (WGS) entry which is preliminary data.</text>
</comment>
<accession>W9Y4Z6</accession>
<dbReference type="GO" id="GO:0005634">
    <property type="term" value="C:nucleus"/>
    <property type="evidence" value="ECO:0007669"/>
    <property type="project" value="UniProtKB-SubCell"/>
</dbReference>
<comment type="subcellular location">
    <subcellularLocation>
        <location evidence="1">Nucleus</location>
    </subcellularLocation>
</comment>
<evidence type="ECO:0000256" key="2">
    <source>
        <dbReference type="ARBA" id="ARBA00023015"/>
    </source>
</evidence>
<dbReference type="OrthoDB" id="5226580at2759"/>
<evidence type="ECO:0000256" key="4">
    <source>
        <dbReference type="ARBA" id="ARBA00023163"/>
    </source>
</evidence>
<dbReference type="HOGENOM" id="CLU_707873_0_0_1"/>
<dbReference type="PANTHER" id="PTHR31845:SF10">
    <property type="entry name" value="ZN(II)2CYS6 TRANSCRIPTION FACTOR (EUROFUNG)"/>
    <property type="match status" value="1"/>
</dbReference>
<keyword evidence="7" id="KW-1185">Reference proteome</keyword>
<reference evidence="6 7" key="1">
    <citation type="submission" date="2013-03" db="EMBL/GenBank/DDBJ databases">
        <title>The Genome Sequence of Capronia epimyces CBS 606.96.</title>
        <authorList>
            <consortium name="The Broad Institute Genomics Platform"/>
            <person name="Cuomo C."/>
            <person name="de Hoog S."/>
            <person name="Gorbushina A."/>
            <person name="Walker B."/>
            <person name="Young S.K."/>
            <person name="Zeng Q."/>
            <person name="Gargeya S."/>
            <person name="Fitzgerald M."/>
            <person name="Haas B."/>
            <person name="Abouelleil A."/>
            <person name="Allen A.W."/>
            <person name="Alvarado L."/>
            <person name="Arachchi H.M."/>
            <person name="Berlin A.M."/>
            <person name="Chapman S.B."/>
            <person name="Gainer-Dewar J."/>
            <person name="Goldberg J."/>
            <person name="Griggs A."/>
            <person name="Gujja S."/>
            <person name="Hansen M."/>
            <person name="Howarth C."/>
            <person name="Imamovic A."/>
            <person name="Ireland A."/>
            <person name="Larimer J."/>
            <person name="McCowan C."/>
            <person name="Murphy C."/>
            <person name="Pearson M."/>
            <person name="Poon T.W."/>
            <person name="Priest M."/>
            <person name="Roberts A."/>
            <person name="Saif S."/>
            <person name="Shea T."/>
            <person name="Sisk P."/>
            <person name="Sykes S."/>
            <person name="Wortman J."/>
            <person name="Nusbaum C."/>
            <person name="Birren B."/>
        </authorList>
    </citation>
    <scope>NUCLEOTIDE SEQUENCE [LARGE SCALE GENOMIC DNA]</scope>
    <source>
        <strain evidence="6 7">CBS 606.96</strain>
    </source>
</reference>
<keyword evidence="4" id="KW-0804">Transcription</keyword>
<evidence type="ECO:0000256" key="3">
    <source>
        <dbReference type="ARBA" id="ARBA00023125"/>
    </source>
</evidence>
<organism evidence="6 7">
    <name type="scientific">Capronia epimyces CBS 606.96</name>
    <dbReference type="NCBI Taxonomy" id="1182542"/>
    <lineage>
        <taxon>Eukaryota</taxon>
        <taxon>Fungi</taxon>
        <taxon>Dikarya</taxon>
        <taxon>Ascomycota</taxon>
        <taxon>Pezizomycotina</taxon>
        <taxon>Eurotiomycetes</taxon>
        <taxon>Chaetothyriomycetidae</taxon>
        <taxon>Chaetothyriales</taxon>
        <taxon>Herpotrichiellaceae</taxon>
        <taxon>Capronia</taxon>
    </lineage>
</organism>
<dbReference type="RefSeq" id="XP_007733281.1">
    <property type="nucleotide sequence ID" value="XM_007735091.1"/>
</dbReference>
<keyword evidence="3" id="KW-0238">DNA-binding</keyword>
<keyword evidence="5" id="KW-0539">Nucleus</keyword>
<evidence type="ECO:0008006" key="8">
    <source>
        <dbReference type="Google" id="ProtNLM"/>
    </source>
</evidence>
<dbReference type="GeneID" id="19169081"/>
<evidence type="ECO:0000313" key="6">
    <source>
        <dbReference type="EMBL" id="EXJ84296.1"/>
    </source>
</evidence>
<name>W9Y4Z6_9EURO</name>
<dbReference type="InterPro" id="IPR051089">
    <property type="entry name" value="prtT"/>
</dbReference>
<dbReference type="AlphaFoldDB" id="W9Y4Z6"/>
<protein>
    <recommendedName>
        <fullName evidence="8">Transcription factor domain-containing protein</fullName>
    </recommendedName>
</protein>
<evidence type="ECO:0000313" key="7">
    <source>
        <dbReference type="Proteomes" id="UP000019478"/>
    </source>
</evidence>
<dbReference type="EMBL" id="AMGY01000004">
    <property type="protein sequence ID" value="EXJ84296.1"/>
    <property type="molecule type" value="Genomic_DNA"/>
</dbReference>
<proteinExistence type="predicted"/>
<dbReference type="GO" id="GO:0000976">
    <property type="term" value="F:transcription cis-regulatory region binding"/>
    <property type="evidence" value="ECO:0007669"/>
    <property type="project" value="TreeGrafter"/>
</dbReference>
<dbReference type="PANTHER" id="PTHR31845">
    <property type="entry name" value="FINGER DOMAIN PROTEIN, PUTATIVE-RELATED"/>
    <property type="match status" value="1"/>
</dbReference>
<evidence type="ECO:0000256" key="5">
    <source>
        <dbReference type="ARBA" id="ARBA00023242"/>
    </source>
</evidence>
<keyword evidence="2" id="KW-0805">Transcription regulation</keyword>
<gene>
    <name evidence="6" type="ORF">A1O3_04963</name>
</gene>
<sequence>MRSTKYVDDCCRSITAAREYPTDVYLVQLVRLHCLVDRISRALSPDDFNSASQDGFWSTPIAMAVKALETDLRRAEEEFKLDIVMENQQGQGHDQDEDAQSYRPSQPHSLASDLALVCKIHCDNVRLFLYGIALEDLDGLRNPWVNGEPGSTTNMRLPMIVNLVHSLVPVFDTICSWPTRSFFNVPFSVFAIYSHAALILAKLCVLSPDNVPGWDESYLQRYGLDIVSILQAVESKYADISRQIHSPLEIERDSFRRDGRSVVSAQTDRVVSRLRCIREVFESRRKIKRHRHSHPQQQLQDQQHHQYQHQHQRTLVEPIQQQTLDRPALNGYGQDLPSMATQNTADEYSGDPSATLIPSVHISPEELLEMSVTGAGLFDYLDDEFWRQLV</sequence>
<dbReference type="Proteomes" id="UP000019478">
    <property type="component" value="Unassembled WGS sequence"/>
</dbReference>
<dbReference type="GO" id="GO:0000981">
    <property type="term" value="F:DNA-binding transcription factor activity, RNA polymerase II-specific"/>
    <property type="evidence" value="ECO:0007669"/>
    <property type="project" value="TreeGrafter"/>
</dbReference>
<evidence type="ECO:0000256" key="1">
    <source>
        <dbReference type="ARBA" id="ARBA00004123"/>
    </source>
</evidence>
<dbReference type="STRING" id="1182542.W9Y4Z6"/>